<evidence type="ECO:0000256" key="3">
    <source>
        <dbReference type="ARBA" id="ARBA00022676"/>
    </source>
</evidence>
<keyword evidence="7 11" id="KW-1133">Transmembrane helix</keyword>
<evidence type="ECO:0000256" key="1">
    <source>
        <dbReference type="ARBA" id="ARBA00004323"/>
    </source>
</evidence>
<evidence type="ECO:0000313" key="12">
    <source>
        <dbReference type="EMBL" id="OWF44131.1"/>
    </source>
</evidence>
<name>A0A210Q5Y2_MIZYE</name>
<evidence type="ECO:0000256" key="7">
    <source>
        <dbReference type="ARBA" id="ARBA00022989"/>
    </source>
</evidence>
<evidence type="ECO:0000256" key="5">
    <source>
        <dbReference type="ARBA" id="ARBA00022692"/>
    </source>
</evidence>
<dbReference type="GO" id="GO:0000139">
    <property type="term" value="C:Golgi membrane"/>
    <property type="evidence" value="ECO:0007669"/>
    <property type="project" value="UniProtKB-SubCell"/>
</dbReference>
<dbReference type="InterPro" id="IPR002659">
    <property type="entry name" value="Glyco_trans_31"/>
</dbReference>
<dbReference type="AlphaFoldDB" id="A0A210Q5Y2"/>
<evidence type="ECO:0000256" key="8">
    <source>
        <dbReference type="ARBA" id="ARBA00023034"/>
    </source>
</evidence>
<dbReference type="Proteomes" id="UP000242188">
    <property type="component" value="Unassembled WGS sequence"/>
</dbReference>
<evidence type="ECO:0000256" key="11">
    <source>
        <dbReference type="RuleBase" id="RU363063"/>
    </source>
</evidence>
<evidence type="ECO:0000256" key="6">
    <source>
        <dbReference type="ARBA" id="ARBA00022968"/>
    </source>
</evidence>
<evidence type="ECO:0000256" key="4">
    <source>
        <dbReference type="ARBA" id="ARBA00022679"/>
    </source>
</evidence>
<organism evidence="12 13">
    <name type="scientific">Mizuhopecten yessoensis</name>
    <name type="common">Japanese scallop</name>
    <name type="synonym">Patinopecten yessoensis</name>
    <dbReference type="NCBI Taxonomy" id="6573"/>
    <lineage>
        <taxon>Eukaryota</taxon>
        <taxon>Metazoa</taxon>
        <taxon>Spiralia</taxon>
        <taxon>Lophotrochozoa</taxon>
        <taxon>Mollusca</taxon>
        <taxon>Bivalvia</taxon>
        <taxon>Autobranchia</taxon>
        <taxon>Pteriomorphia</taxon>
        <taxon>Pectinida</taxon>
        <taxon>Pectinoidea</taxon>
        <taxon>Pectinidae</taxon>
        <taxon>Mizuhopecten</taxon>
    </lineage>
</organism>
<comment type="similarity">
    <text evidence="2 11">Belongs to the glycosyltransferase 31 family.</text>
</comment>
<gene>
    <name evidence="12" type="ORF">KP79_PYT01761</name>
</gene>
<evidence type="ECO:0000256" key="9">
    <source>
        <dbReference type="ARBA" id="ARBA00023136"/>
    </source>
</evidence>
<evidence type="ECO:0000256" key="10">
    <source>
        <dbReference type="ARBA" id="ARBA00023180"/>
    </source>
</evidence>
<proteinExistence type="inferred from homology"/>
<dbReference type="Pfam" id="PF01762">
    <property type="entry name" value="Galactosyl_T"/>
    <property type="match status" value="1"/>
</dbReference>
<dbReference type="GO" id="GO:0016758">
    <property type="term" value="F:hexosyltransferase activity"/>
    <property type="evidence" value="ECO:0007669"/>
    <property type="project" value="InterPro"/>
</dbReference>
<keyword evidence="6 11" id="KW-0735">Signal-anchor</keyword>
<evidence type="ECO:0000313" key="13">
    <source>
        <dbReference type="Proteomes" id="UP000242188"/>
    </source>
</evidence>
<dbReference type="GO" id="GO:0008194">
    <property type="term" value="F:UDP-glycosyltransferase activity"/>
    <property type="evidence" value="ECO:0007669"/>
    <property type="project" value="TreeGrafter"/>
</dbReference>
<protein>
    <recommendedName>
        <fullName evidence="11">Hexosyltransferase</fullName>
        <ecNumber evidence="11">2.4.1.-</ecNumber>
    </recommendedName>
</protein>
<dbReference type="GO" id="GO:0006493">
    <property type="term" value="P:protein O-linked glycosylation"/>
    <property type="evidence" value="ECO:0007669"/>
    <property type="project" value="TreeGrafter"/>
</dbReference>
<dbReference type="PANTHER" id="PTHR11214">
    <property type="entry name" value="BETA-1,3-N-ACETYLGLUCOSAMINYLTRANSFERASE"/>
    <property type="match status" value="1"/>
</dbReference>
<reference evidence="12 13" key="1">
    <citation type="journal article" date="2017" name="Nat. Ecol. Evol.">
        <title>Scallop genome provides insights into evolution of bilaterian karyotype and development.</title>
        <authorList>
            <person name="Wang S."/>
            <person name="Zhang J."/>
            <person name="Jiao W."/>
            <person name="Li J."/>
            <person name="Xun X."/>
            <person name="Sun Y."/>
            <person name="Guo X."/>
            <person name="Huan P."/>
            <person name="Dong B."/>
            <person name="Zhang L."/>
            <person name="Hu X."/>
            <person name="Sun X."/>
            <person name="Wang J."/>
            <person name="Zhao C."/>
            <person name="Wang Y."/>
            <person name="Wang D."/>
            <person name="Huang X."/>
            <person name="Wang R."/>
            <person name="Lv J."/>
            <person name="Li Y."/>
            <person name="Zhang Z."/>
            <person name="Liu B."/>
            <person name="Lu W."/>
            <person name="Hui Y."/>
            <person name="Liang J."/>
            <person name="Zhou Z."/>
            <person name="Hou R."/>
            <person name="Li X."/>
            <person name="Liu Y."/>
            <person name="Li H."/>
            <person name="Ning X."/>
            <person name="Lin Y."/>
            <person name="Zhao L."/>
            <person name="Xing Q."/>
            <person name="Dou J."/>
            <person name="Li Y."/>
            <person name="Mao J."/>
            <person name="Guo H."/>
            <person name="Dou H."/>
            <person name="Li T."/>
            <person name="Mu C."/>
            <person name="Jiang W."/>
            <person name="Fu Q."/>
            <person name="Fu X."/>
            <person name="Miao Y."/>
            <person name="Liu J."/>
            <person name="Yu Q."/>
            <person name="Li R."/>
            <person name="Liao H."/>
            <person name="Li X."/>
            <person name="Kong Y."/>
            <person name="Jiang Z."/>
            <person name="Chourrout D."/>
            <person name="Li R."/>
            <person name="Bao Z."/>
        </authorList>
    </citation>
    <scope>NUCLEOTIDE SEQUENCE [LARGE SCALE GENOMIC DNA]</scope>
    <source>
        <strain evidence="12 13">PY_sf001</strain>
    </source>
</reference>
<keyword evidence="8 11" id="KW-0333">Golgi apparatus</keyword>
<keyword evidence="13" id="KW-1185">Reference proteome</keyword>
<dbReference type="PANTHER" id="PTHR11214:SF349">
    <property type="entry name" value="BETA-1,3-GALACTOSYLTRANSFERASE BRN"/>
    <property type="match status" value="1"/>
</dbReference>
<dbReference type="EC" id="2.4.1.-" evidence="11"/>
<dbReference type="EMBL" id="NEDP02004896">
    <property type="protein sequence ID" value="OWF44131.1"/>
    <property type="molecule type" value="Genomic_DNA"/>
</dbReference>
<dbReference type="FunFam" id="3.90.550.50:FF:000001">
    <property type="entry name" value="Hexosyltransferase"/>
    <property type="match status" value="1"/>
</dbReference>
<dbReference type="OrthoDB" id="2139606at2759"/>
<sequence>MMLRRCQHCISAIFGIGTWSKLLRACVACVVVIMLVGLYYLLVIDKSEIHFGEEENPNIASWLPGLPESKSFLRLHLDIRTIVKRKLLNLTTEVDDIGVINPHPFRYMNNPGRCKFKNHDVRTVLVIVKSAVLNVFLRHAIRTTWGNISEDNVKIVFMLGRNNSNGQQRTIDLEAAKYNDIVQEDFIDAYFNNTLKTIMSFKWATQYCENAQFLLFVDDDFVIDLPKILIYIYSILEVDVETLFTGHRIIQPVVRDKRSKWALPLEVFPYKYWPPYLAGGAYLASMQVAKKFCYAFPYIHILVIDDGWLGIVAMNVGINPQDNHFFHNNGWYAHLALVYQCCHTPKETLHFWWQYNQEKTFRFWTPG</sequence>
<accession>A0A210Q5Y2</accession>
<feature type="transmembrane region" description="Helical" evidence="11">
    <location>
        <begin position="21"/>
        <end position="42"/>
    </location>
</feature>
<keyword evidence="10" id="KW-0325">Glycoprotein</keyword>
<keyword evidence="9 11" id="KW-0472">Membrane</keyword>
<keyword evidence="4 12" id="KW-0808">Transferase</keyword>
<comment type="caution">
    <text evidence="12">The sequence shown here is derived from an EMBL/GenBank/DDBJ whole genome shotgun (WGS) entry which is preliminary data.</text>
</comment>
<evidence type="ECO:0000256" key="2">
    <source>
        <dbReference type="ARBA" id="ARBA00008661"/>
    </source>
</evidence>
<keyword evidence="5 11" id="KW-0812">Transmembrane</keyword>
<keyword evidence="3 11" id="KW-0328">Glycosyltransferase</keyword>
<comment type="subcellular location">
    <subcellularLocation>
        <location evidence="1 11">Golgi apparatus membrane</location>
        <topology evidence="1 11">Single-pass type II membrane protein</topology>
    </subcellularLocation>
</comment>
<dbReference type="Gene3D" id="3.90.550.50">
    <property type="match status" value="1"/>
</dbReference>